<keyword evidence="7" id="KW-0689">Ribosomal protein</keyword>
<comment type="function">
    <text evidence="6">Methylates ribosomal protein L11.</text>
</comment>
<dbReference type="Pfam" id="PF06325">
    <property type="entry name" value="PrmA"/>
    <property type="match status" value="1"/>
</dbReference>
<comment type="similarity">
    <text evidence="1 6">Belongs to the methyltransferase superfamily. PrmA family.</text>
</comment>
<dbReference type="AlphaFoldDB" id="A0A521BV00"/>
<keyword evidence="7" id="KW-0687">Ribonucleoprotein</keyword>
<dbReference type="GO" id="GO:0005840">
    <property type="term" value="C:ribosome"/>
    <property type="evidence" value="ECO:0007669"/>
    <property type="project" value="UniProtKB-KW"/>
</dbReference>
<evidence type="ECO:0000256" key="4">
    <source>
        <dbReference type="ARBA" id="ARBA00022679"/>
    </source>
</evidence>
<feature type="binding site" evidence="6">
    <location>
        <position position="245"/>
    </location>
    <ligand>
        <name>S-adenosyl-L-methionine</name>
        <dbReference type="ChEBI" id="CHEBI:59789"/>
    </ligand>
</feature>
<keyword evidence="4 6" id="KW-0808">Transferase</keyword>
<feature type="binding site" evidence="6">
    <location>
        <position position="159"/>
    </location>
    <ligand>
        <name>S-adenosyl-L-methionine</name>
        <dbReference type="ChEBI" id="CHEBI:59789"/>
    </ligand>
</feature>
<evidence type="ECO:0000313" key="7">
    <source>
        <dbReference type="EMBL" id="SMO50491.1"/>
    </source>
</evidence>
<gene>
    <name evidence="6" type="primary">prmA</name>
    <name evidence="7" type="ORF">SAMN06264849_102409</name>
</gene>
<dbReference type="InterPro" id="IPR029063">
    <property type="entry name" value="SAM-dependent_MTases_sf"/>
</dbReference>
<evidence type="ECO:0000256" key="6">
    <source>
        <dbReference type="HAMAP-Rule" id="MF_00735"/>
    </source>
</evidence>
<sequence length="308" mass="34113">MEVRIHTSKEAEEAVSHLFLEAGAEGTAVMDSSVLTRVWDTPFGELIELSREDYPDEGIWISGYFPEEVFRDALVGKLEKQVKDLDRFGLDPGPAQVMVDRISQESWDQAWKAYYKPIRISTRLTVKPQWEAYQPSSEEEVVIELDPGMAFGTGSHPTTRLSLKLIEKHLRIGQRVMDIGCGSGILSIASAKLGASDVLALDLDELAVEKTKQNVRLNHLQDQIRVRQGDLLQGVNEKVDLVVSNILAEIIVKFVPDLPKVIKKGSMFIGSGIISAKKEEVVAAIQGAGLEIVETIHEQDWVAIAARS</sequence>
<evidence type="ECO:0000256" key="5">
    <source>
        <dbReference type="ARBA" id="ARBA00022691"/>
    </source>
</evidence>
<dbReference type="InterPro" id="IPR050078">
    <property type="entry name" value="Ribosomal_L11_MeTrfase_PrmA"/>
</dbReference>
<feature type="binding site" evidence="6">
    <location>
        <position position="180"/>
    </location>
    <ligand>
        <name>S-adenosyl-L-methionine</name>
        <dbReference type="ChEBI" id="CHEBI:59789"/>
    </ligand>
</feature>
<evidence type="ECO:0000256" key="1">
    <source>
        <dbReference type="ARBA" id="ARBA00009741"/>
    </source>
</evidence>
<dbReference type="SUPFAM" id="SSF53335">
    <property type="entry name" value="S-adenosyl-L-methionine-dependent methyltransferases"/>
    <property type="match status" value="1"/>
</dbReference>
<dbReference type="HAMAP" id="MF_00735">
    <property type="entry name" value="Methyltr_PrmA"/>
    <property type="match status" value="1"/>
</dbReference>
<keyword evidence="2 6" id="KW-0963">Cytoplasm</keyword>
<dbReference type="Proteomes" id="UP000315636">
    <property type="component" value="Unassembled WGS sequence"/>
</dbReference>
<dbReference type="EC" id="2.1.1.-" evidence="6"/>
<protein>
    <recommendedName>
        <fullName evidence="6">Ribosomal protein L11 methyltransferase</fullName>
        <shortName evidence="6">L11 Mtase</shortName>
        <ecNumber evidence="6">2.1.1.-</ecNumber>
    </recommendedName>
</protein>
<keyword evidence="5 6" id="KW-0949">S-adenosyl-L-methionine</keyword>
<proteinExistence type="inferred from homology"/>
<comment type="subcellular location">
    <subcellularLocation>
        <location evidence="6">Cytoplasm</location>
    </subcellularLocation>
</comment>
<evidence type="ECO:0000256" key="2">
    <source>
        <dbReference type="ARBA" id="ARBA00022490"/>
    </source>
</evidence>
<evidence type="ECO:0000313" key="8">
    <source>
        <dbReference type="Proteomes" id="UP000315636"/>
    </source>
</evidence>
<reference evidence="7 8" key="1">
    <citation type="submission" date="2017-05" db="EMBL/GenBank/DDBJ databases">
        <authorList>
            <person name="Varghese N."/>
            <person name="Submissions S."/>
        </authorList>
    </citation>
    <scope>NUCLEOTIDE SEQUENCE [LARGE SCALE GENOMIC DNA]</scope>
    <source>
        <strain evidence="7 8">DSM 45474</strain>
    </source>
</reference>
<dbReference type="EMBL" id="FXTI01000002">
    <property type="protein sequence ID" value="SMO50491.1"/>
    <property type="molecule type" value="Genomic_DNA"/>
</dbReference>
<dbReference type="GO" id="GO:0005737">
    <property type="term" value="C:cytoplasm"/>
    <property type="evidence" value="ECO:0007669"/>
    <property type="project" value="UniProtKB-SubCell"/>
</dbReference>
<dbReference type="PANTHER" id="PTHR43648:SF1">
    <property type="entry name" value="ELECTRON TRANSFER FLAVOPROTEIN BETA SUBUNIT LYSINE METHYLTRANSFERASE"/>
    <property type="match status" value="1"/>
</dbReference>
<name>A0A521BV00_9BACL</name>
<keyword evidence="8" id="KW-1185">Reference proteome</keyword>
<accession>A0A521BV00</accession>
<dbReference type="InterPro" id="IPR004498">
    <property type="entry name" value="Ribosomal_PrmA_MeTrfase"/>
</dbReference>
<dbReference type="Gene3D" id="3.40.50.150">
    <property type="entry name" value="Vaccinia Virus protein VP39"/>
    <property type="match status" value="1"/>
</dbReference>
<keyword evidence="3 6" id="KW-0489">Methyltransferase</keyword>
<dbReference type="GO" id="GO:0016279">
    <property type="term" value="F:protein-lysine N-methyltransferase activity"/>
    <property type="evidence" value="ECO:0007669"/>
    <property type="project" value="RHEA"/>
</dbReference>
<dbReference type="PIRSF" id="PIRSF000401">
    <property type="entry name" value="RPL11_MTase"/>
    <property type="match status" value="1"/>
</dbReference>
<dbReference type="NCBIfam" id="TIGR00406">
    <property type="entry name" value="prmA"/>
    <property type="match status" value="1"/>
</dbReference>
<organism evidence="7 8">
    <name type="scientific">Melghirimyces algeriensis</name>
    <dbReference type="NCBI Taxonomy" id="910412"/>
    <lineage>
        <taxon>Bacteria</taxon>
        <taxon>Bacillati</taxon>
        <taxon>Bacillota</taxon>
        <taxon>Bacilli</taxon>
        <taxon>Bacillales</taxon>
        <taxon>Thermoactinomycetaceae</taxon>
        <taxon>Melghirimyces</taxon>
    </lineage>
</organism>
<dbReference type="PANTHER" id="PTHR43648">
    <property type="entry name" value="ELECTRON TRANSFER FLAVOPROTEIN BETA SUBUNIT LYSINE METHYLTRANSFERASE"/>
    <property type="match status" value="1"/>
</dbReference>
<evidence type="ECO:0000256" key="3">
    <source>
        <dbReference type="ARBA" id="ARBA00022603"/>
    </source>
</evidence>
<dbReference type="GO" id="GO:0032259">
    <property type="term" value="P:methylation"/>
    <property type="evidence" value="ECO:0007669"/>
    <property type="project" value="UniProtKB-KW"/>
</dbReference>
<dbReference type="RefSeq" id="WP_246064854.1">
    <property type="nucleotide sequence ID" value="NZ_FXTI01000002.1"/>
</dbReference>
<comment type="catalytic activity">
    <reaction evidence="6">
        <text>L-lysyl-[protein] + 3 S-adenosyl-L-methionine = N(6),N(6),N(6)-trimethyl-L-lysyl-[protein] + 3 S-adenosyl-L-homocysteine + 3 H(+)</text>
        <dbReference type="Rhea" id="RHEA:54192"/>
        <dbReference type="Rhea" id="RHEA-COMP:9752"/>
        <dbReference type="Rhea" id="RHEA-COMP:13826"/>
        <dbReference type="ChEBI" id="CHEBI:15378"/>
        <dbReference type="ChEBI" id="CHEBI:29969"/>
        <dbReference type="ChEBI" id="CHEBI:57856"/>
        <dbReference type="ChEBI" id="CHEBI:59789"/>
        <dbReference type="ChEBI" id="CHEBI:61961"/>
    </reaction>
</comment>
<feature type="binding site" evidence="6">
    <location>
        <position position="202"/>
    </location>
    <ligand>
        <name>S-adenosyl-L-methionine</name>
        <dbReference type="ChEBI" id="CHEBI:59789"/>
    </ligand>
</feature>
<dbReference type="CDD" id="cd02440">
    <property type="entry name" value="AdoMet_MTases"/>
    <property type="match status" value="1"/>
</dbReference>